<keyword evidence="12" id="KW-1185">Reference proteome</keyword>
<dbReference type="PANTHER" id="PTHR24356">
    <property type="entry name" value="SERINE/THREONINE-PROTEIN KINASE"/>
    <property type="match status" value="1"/>
</dbReference>
<evidence type="ECO:0000256" key="7">
    <source>
        <dbReference type="ARBA" id="ARBA00047899"/>
    </source>
</evidence>
<keyword evidence="4" id="KW-0547">Nucleotide-binding</keyword>
<organism evidence="11 12">
    <name type="scientific">Hypholoma sublateritium (strain FD-334 SS-4)</name>
    <dbReference type="NCBI Taxonomy" id="945553"/>
    <lineage>
        <taxon>Eukaryota</taxon>
        <taxon>Fungi</taxon>
        <taxon>Dikarya</taxon>
        <taxon>Basidiomycota</taxon>
        <taxon>Agaricomycotina</taxon>
        <taxon>Agaricomycetes</taxon>
        <taxon>Agaricomycetidae</taxon>
        <taxon>Agaricales</taxon>
        <taxon>Agaricineae</taxon>
        <taxon>Strophariaceae</taxon>
        <taxon>Hypholoma</taxon>
    </lineage>
</organism>
<dbReference type="EMBL" id="KN817525">
    <property type="protein sequence ID" value="KJA27140.1"/>
    <property type="molecule type" value="Genomic_DNA"/>
</dbReference>
<dbReference type="Proteomes" id="UP000054270">
    <property type="component" value="Unassembled WGS sequence"/>
</dbReference>
<gene>
    <name evidence="11" type="ORF">HYPSUDRAFT_35709</name>
</gene>
<comment type="catalytic activity">
    <reaction evidence="8">
        <text>L-seryl-[protein] + ATP = O-phospho-L-seryl-[protein] + ADP + H(+)</text>
        <dbReference type="Rhea" id="RHEA:17989"/>
        <dbReference type="Rhea" id="RHEA-COMP:9863"/>
        <dbReference type="Rhea" id="RHEA-COMP:11604"/>
        <dbReference type="ChEBI" id="CHEBI:15378"/>
        <dbReference type="ChEBI" id="CHEBI:29999"/>
        <dbReference type="ChEBI" id="CHEBI:30616"/>
        <dbReference type="ChEBI" id="CHEBI:83421"/>
        <dbReference type="ChEBI" id="CHEBI:456216"/>
        <dbReference type="EC" id="2.7.11.1"/>
    </reaction>
</comment>
<dbReference type="GO" id="GO:0004674">
    <property type="term" value="F:protein serine/threonine kinase activity"/>
    <property type="evidence" value="ECO:0007669"/>
    <property type="project" value="UniProtKB-KW"/>
</dbReference>
<evidence type="ECO:0000256" key="6">
    <source>
        <dbReference type="ARBA" id="ARBA00022840"/>
    </source>
</evidence>
<keyword evidence="6" id="KW-0067">ATP-binding</keyword>
<evidence type="ECO:0000256" key="4">
    <source>
        <dbReference type="ARBA" id="ARBA00022741"/>
    </source>
</evidence>
<reference evidence="12" key="1">
    <citation type="submission" date="2014-04" db="EMBL/GenBank/DDBJ databases">
        <title>Evolutionary Origins and Diversification of the Mycorrhizal Mutualists.</title>
        <authorList>
            <consortium name="DOE Joint Genome Institute"/>
            <consortium name="Mycorrhizal Genomics Consortium"/>
            <person name="Kohler A."/>
            <person name="Kuo A."/>
            <person name="Nagy L.G."/>
            <person name="Floudas D."/>
            <person name="Copeland A."/>
            <person name="Barry K.W."/>
            <person name="Cichocki N."/>
            <person name="Veneault-Fourrey C."/>
            <person name="LaButti K."/>
            <person name="Lindquist E.A."/>
            <person name="Lipzen A."/>
            <person name="Lundell T."/>
            <person name="Morin E."/>
            <person name="Murat C."/>
            <person name="Riley R."/>
            <person name="Ohm R."/>
            <person name="Sun H."/>
            <person name="Tunlid A."/>
            <person name="Henrissat B."/>
            <person name="Grigoriev I.V."/>
            <person name="Hibbett D.S."/>
            <person name="Martin F."/>
        </authorList>
    </citation>
    <scope>NUCLEOTIDE SEQUENCE [LARGE SCALE GENOMIC DNA]</scope>
    <source>
        <strain evidence="12">FD-334 SS-4</strain>
    </source>
</reference>
<evidence type="ECO:0000256" key="1">
    <source>
        <dbReference type="ARBA" id="ARBA00012513"/>
    </source>
</evidence>
<dbReference type="InterPro" id="IPR011009">
    <property type="entry name" value="Kinase-like_dom_sf"/>
</dbReference>
<evidence type="ECO:0000313" key="12">
    <source>
        <dbReference type="Proteomes" id="UP000054270"/>
    </source>
</evidence>
<dbReference type="SMART" id="SM00220">
    <property type="entry name" value="S_TKc"/>
    <property type="match status" value="1"/>
</dbReference>
<dbReference type="STRING" id="945553.A0A0D2Q6B2"/>
<proteinExistence type="predicted"/>
<evidence type="ECO:0000259" key="10">
    <source>
        <dbReference type="PROSITE" id="PS50011"/>
    </source>
</evidence>
<dbReference type="PROSITE" id="PS00108">
    <property type="entry name" value="PROTEIN_KINASE_ST"/>
    <property type="match status" value="1"/>
</dbReference>
<accession>A0A0D2Q6B2</accession>
<dbReference type="SUPFAM" id="SSF56112">
    <property type="entry name" value="Protein kinase-like (PK-like)"/>
    <property type="match status" value="1"/>
</dbReference>
<dbReference type="InterPro" id="IPR050236">
    <property type="entry name" value="Ser_Thr_kinase_AGC"/>
</dbReference>
<dbReference type="InterPro" id="IPR008271">
    <property type="entry name" value="Ser/Thr_kinase_AS"/>
</dbReference>
<dbReference type="PROSITE" id="PS50011">
    <property type="entry name" value="PROTEIN_KINASE_DOM"/>
    <property type="match status" value="1"/>
</dbReference>
<dbReference type="EC" id="2.7.11.1" evidence="1"/>
<comment type="catalytic activity">
    <reaction evidence="7">
        <text>L-threonyl-[protein] + ATP = O-phospho-L-threonyl-[protein] + ADP + H(+)</text>
        <dbReference type="Rhea" id="RHEA:46608"/>
        <dbReference type="Rhea" id="RHEA-COMP:11060"/>
        <dbReference type="Rhea" id="RHEA-COMP:11605"/>
        <dbReference type="ChEBI" id="CHEBI:15378"/>
        <dbReference type="ChEBI" id="CHEBI:30013"/>
        <dbReference type="ChEBI" id="CHEBI:30616"/>
        <dbReference type="ChEBI" id="CHEBI:61977"/>
        <dbReference type="ChEBI" id="CHEBI:456216"/>
        <dbReference type="EC" id="2.7.11.1"/>
    </reaction>
</comment>
<dbReference type="InterPro" id="IPR000719">
    <property type="entry name" value="Prot_kinase_dom"/>
</dbReference>
<keyword evidence="3" id="KW-0808">Transferase</keyword>
<keyword evidence="5" id="KW-0418">Kinase</keyword>
<feature type="domain" description="Protein kinase" evidence="10">
    <location>
        <begin position="87"/>
        <end position="382"/>
    </location>
</feature>
<evidence type="ECO:0000313" key="11">
    <source>
        <dbReference type="EMBL" id="KJA27140.1"/>
    </source>
</evidence>
<dbReference type="AlphaFoldDB" id="A0A0D2Q6B2"/>
<protein>
    <recommendedName>
        <fullName evidence="1">non-specific serine/threonine protein kinase</fullName>
        <ecNumber evidence="1">2.7.11.1</ecNumber>
    </recommendedName>
</protein>
<dbReference type="Gene3D" id="1.10.510.10">
    <property type="entry name" value="Transferase(Phosphotransferase) domain 1"/>
    <property type="match status" value="1"/>
</dbReference>
<sequence length="451" mass="51311">MPPVRQNGRGRSEVAPSPEDTTQAQTEPQAEKSKSYALRVIKGSSYRAPFEELYERNYGTPEWTKRRSKRLPLPKDPRPRRLRLHDLTCVKKLGQGVDDIFLAQVERRKKHPLDAPFAMALKCKRRQQRGELALQFQPLTEDGEERVPDDLVLKFRQHFTDFNAEKVCLVNMTWSPWVAGLLQTLCDTERIYLGLEYMPGGDLRALLRDAAGRGGLTVSEARFYYSNIVMALEFLEYSEIAHCDLKPENLLLGADGYLVLTDFGISASADNWDASWKELGTACYKAPETVLRTPFNPGDLPHMVDWWSSGIILYEMITGAVPFMAATQRATEDLVADCVWGWPKGIRVGDHLKALLTGLLTRDPYDRLGRLGPRQVQSQPWFSPVDWDKMSRRRYLAPHIPKTGNAKDRWSSLPLSVEMQAHFPGPRIVPPPMHLAADNRFPQRPPVHPEE</sequence>
<evidence type="ECO:0000256" key="3">
    <source>
        <dbReference type="ARBA" id="ARBA00022679"/>
    </source>
</evidence>
<feature type="region of interest" description="Disordered" evidence="9">
    <location>
        <begin position="1"/>
        <end position="36"/>
    </location>
</feature>
<evidence type="ECO:0000256" key="8">
    <source>
        <dbReference type="ARBA" id="ARBA00048679"/>
    </source>
</evidence>
<evidence type="ECO:0000256" key="5">
    <source>
        <dbReference type="ARBA" id="ARBA00022777"/>
    </source>
</evidence>
<evidence type="ECO:0000256" key="2">
    <source>
        <dbReference type="ARBA" id="ARBA00022527"/>
    </source>
</evidence>
<dbReference type="OrthoDB" id="10252171at2759"/>
<evidence type="ECO:0000256" key="9">
    <source>
        <dbReference type="SAM" id="MobiDB-lite"/>
    </source>
</evidence>
<keyword evidence="2" id="KW-0723">Serine/threonine-protein kinase</keyword>
<name>A0A0D2Q6B2_HYPSF</name>
<dbReference type="GO" id="GO:0005524">
    <property type="term" value="F:ATP binding"/>
    <property type="evidence" value="ECO:0007669"/>
    <property type="project" value="UniProtKB-KW"/>
</dbReference>
<dbReference type="Pfam" id="PF00069">
    <property type="entry name" value="Pkinase"/>
    <property type="match status" value="1"/>
</dbReference>
<dbReference type="PANTHER" id="PTHR24356:SF1">
    <property type="entry name" value="SERINE_THREONINE-PROTEIN KINASE GREATWALL"/>
    <property type="match status" value="1"/>
</dbReference>
<dbReference type="Gene3D" id="3.30.200.20">
    <property type="entry name" value="Phosphorylase Kinase, domain 1"/>
    <property type="match status" value="1"/>
</dbReference>
<feature type="compositionally biased region" description="Polar residues" evidence="9">
    <location>
        <begin position="19"/>
        <end position="28"/>
    </location>
</feature>